<evidence type="ECO:0000313" key="3">
    <source>
        <dbReference type="Proteomes" id="UP000641386"/>
    </source>
</evidence>
<dbReference type="RefSeq" id="WP_063766882.1">
    <property type="nucleotide sequence ID" value="NZ_BNBC01000046.1"/>
</dbReference>
<sequence>MSTLSYPTGRRTQSDTACLLRDEVRLLSLLATGLPVEAVARRLHVCPRTVRRRCRGVCDKIGVGSVIEAVAWAARRRLI</sequence>
<dbReference type="GO" id="GO:0006355">
    <property type="term" value="P:regulation of DNA-templated transcription"/>
    <property type="evidence" value="ECO:0007669"/>
    <property type="project" value="InterPro"/>
</dbReference>
<keyword evidence="3" id="KW-1185">Reference proteome</keyword>
<evidence type="ECO:0000259" key="1">
    <source>
        <dbReference type="PROSITE" id="PS50043"/>
    </source>
</evidence>
<dbReference type="InterPro" id="IPR016032">
    <property type="entry name" value="Sig_transdc_resp-reg_C-effctor"/>
</dbReference>
<comment type="caution">
    <text evidence="2">The sequence shown here is derived from an EMBL/GenBank/DDBJ whole genome shotgun (WGS) entry which is preliminary data.</text>
</comment>
<organism evidence="2 3">
    <name type="scientific">Streptomyces spiralis</name>
    <dbReference type="NCBI Taxonomy" id="66376"/>
    <lineage>
        <taxon>Bacteria</taxon>
        <taxon>Bacillati</taxon>
        <taxon>Actinomycetota</taxon>
        <taxon>Actinomycetes</taxon>
        <taxon>Kitasatosporales</taxon>
        <taxon>Streptomycetaceae</taxon>
        <taxon>Streptomyces</taxon>
    </lineage>
</organism>
<dbReference type="InterPro" id="IPR036388">
    <property type="entry name" value="WH-like_DNA-bd_sf"/>
</dbReference>
<dbReference type="GO" id="GO:0003677">
    <property type="term" value="F:DNA binding"/>
    <property type="evidence" value="ECO:0007669"/>
    <property type="project" value="InterPro"/>
</dbReference>
<dbReference type="Gene3D" id="1.10.10.10">
    <property type="entry name" value="Winged helix-like DNA-binding domain superfamily/Winged helix DNA-binding domain"/>
    <property type="match status" value="1"/>
</dbReference>
<dbReference type="PROSITE" id="PS50043">
    <property type="entry name" value="HTH_LUXR_2"/>
    <property type="match status" value="1"/>
</dbReference>
<evidence type="ECO:0000313" key="2">
    <source>
        <dbReference type="EMBL" id="GHF04439.1"/>
    </source>
</evidence>
<accession>A0A919E227</accession>
<protein>
    <recommendedName>
        <fullName evidence="1">HTH luxR-type domain-containing protein</fullName>
    </recommendedName>
</protein>
<dbReference type="AlphaFoldDB" id="A0A919E227"/>
<proteinExistence type="predicted"/>
<dbReference type="SMART" id="SM00421">
    <property type="entry name" value="HTH_LUXR"/>
    <property type="match status" value="1"/>
</dbReference>
<gene>
    <name evidence="2" type="ORF">GCM10014715_70920</name>
</gene>
<dbReference type="SUPFAM" id="SSF46894">
    <property type="entry name" value="C-terminal effector domain of the bipartite response regulators"/>
    <property type="match status" value="1"/>
</dbReference>
<dbReference type="EMBL" id="BNBC01000046">
    <property type="protein sequence ID" value="GHF04439.1"/>
    <property type="molecule type" value="Genomic_DNA"/>
</dbReference>
<dbReference type="Proteomes" id="UP000641386">
    <property type="component" value="Unassembled WGS sequence"/>
</dbReference>
<dbReference type="Pfam" id="PF00196">
    <property type="entry name" value="GerE"/>
    <property type="match status" value="1"/>
</dbReference>
<feature type="domain" description="HTH luxR-type" evidence="1">
    <location>
        <begin position="12"/>
        <end position="77"/>
    </location>
</feature>
<reference evidence="2" key="2">
    <citation type="submission" date="2020-09" db="EMBL/GenBank/DDBJ databases">
        <authorList>
            <person name="Sun Q."/>
            <person name="Ohkuma M."/>
        </authorList>
    </citation>
    <scope>NUCLEOTIDE SEQUENCE</scope>
    <source>
        <strain evidence="2">JCM 3302</strain>
    </source>
</reference>
<name>A0A919E227_9ACTN</name>
<reference evidence="2" key="1">
    <citation type="journal article" date="2014" name="Int. J. Syst. Evol. Microbiol.">
        <title>Complete genome sequence of Corynebacterium casei LMG S-19264T (=DSM 44701T), isolated from a smear-ripened cheese.</title>
        <authorList>
            <consortium name="US DOE Joint Genome Institute (JGI-PGF)"/>
            <person name="Walter F."/>
            <person name="Albersmeier A."/>
            <person name="Kalinowski J."/>
            <person name="Ruckert C."/>
        </authorList>
    </citation>
    <scope>NUCLEOTIDE SEQUENCE</scope>
    <source>
        <strain evidence="2">JCM 3302</strain>
    </source>
</reference>
<dbReference type="InterPro" id="IPR000792">
    <property type="entry name" value="Tscrpt_reg_LuxR_C"/>
</dbReference>